<organism evidence="1 2">
    <name type="scientific">Azospirillum oryzae</name>
    <dbReference type="NCBI Taxonomy" id="286727"/>
    <lineage>
        <taxon>Bacteria</taxon>
        <taxon>Pseudomonadati</taxon>
        <taxon>Pseudomonadota</taxon>
        <taxon>Alphaproteobacteria</taxon>
        <taxon>Rhodospirillales</taxon>
        <taxon>Azospirillaceae</taxon>
        <taxon>Azospirillum</taxon>
    </lineage>
</organism>
<proteinExistence type="predicted"/>
<dbReference type="OrthoDB" id="7508917at2"/>
<reference evidence="1 2" key="1">
    <citation type="submission" date="2017-04" db="EMBL/GenBank/DDBJ databases">
        <authorList>
            <person name="Afonso C.L."/>
            <person name="Miller P.J."/>
            <person name="Scott M.A."/>
            <person name="Spackman E."/>
            <person name="Goraichik I."/>
            <person name="Dimitrov K.M."/>
            <person name="Suarez D.L."/>
            <person name="Swayne D.E."/>
        </authorList>
    </citation>
    <scope>NUCLEOTIDE SEQUENCE [LARGE SCALE GENOMIC DNA]</scope>
    <source>
        <strain evidence="1 2">A2P</strain>
    </source>
</reference>
<protein>
    <submittedName>
        <fullName evidence="1">Uncharacterized protein</fullName>
    </submittedName>
</protein>
<evidence type="ECO:0000313" key="2">
    <source>
        <dbReference type="Proteomes" id="UP000192936"/>
    </source>
</evidence>
<dbReference type="EMBL" id="FXAK01000003">
    <property type="protein sequence ID" value="SMF39417.1"/>
    <property type="molecule type" value="Genomic_DNA"/>
</dbReference>
<dbReference type="RefSeq" id="WP_085084792.1">
    <property type="nucleotide sequence ID" value="NZ_FXAK01000003.1"/>
</dbReference>
<dbReference type="Proteomes" id="UP000192936">
    <property type="component" value="Unassembled WGS sequence"/>
</dbReference>
<name>A0A1X7ETK0_9PROT</name>
<dbReference type="AlphaFoldDB" id="A0A1X7ETK0"/>
<dbReference type="STRING" id="286727.SAMN02982917_1988"/>
<sequence>MTSQPRPIGTRSPVAIVINWRDENYGRISGALAFRPTVAPFPSDTMAARIVRIYRRHGFAMHPGRDSYVNQQPTADTPAQLAAALTAAGFIVTHAGCVPPSIAQIQE</sequence>
<evidence type="ECO:0000313" key="1">
    <source>
        <dbReference type="EMBL" id="SMF39417.1"/>
    </source>
</evidence>
<gene>
    <name evidence="1" type="ORF">SAMN02982917_1988</name>
</gene>
<accession>A0A1X7ETK0</accession>